<evidence type="ECO:0000313" key="3">
    <source>
        <dbReference type="Proteomes" id="UP001188597"/>
    </source>
</evidence>
<dbReference type="GO" id="GO:0015074">
    <property type="term" value="P:DNA integration"/>
    <property type="evidence" value="ECO:0007669"/>
    <property type="project" value="InterPro"/>
</dbReference>
<dbReference type="PROSITE" id="PS50994">
    <property type="entry name" value="INTEGRASE"/>
    <property type="match status" value="1"/>
</dbReference>
<accession>A0AA89AZS1</accession>
<sequence>MEYLQHRRLPDDRAKRTEVRRCSIQFVMWKDILYKRSLDGMLLRCIAKDEVEDVMKEVHSGSCGAHQSGPKLQMQIKRLGYYWPTIIADCIGFVKRCQTCQFHGDFIHSPLEPLHFTTCSWPFAAWGMDVIGPFTPPSSRGHRYILAATDYFSKWAEVVALKDVKQETVADFIRTHIIYRFGVPESIIADDAKYFKEGALYKLYAKYNISEAVLPLEVQIPSLRVAIQESLTNEESVQIRLAELESLDEKRLIAQWSLEIYQQRMENAFNKRVVLRSFKKGDLVLIVQTPIVVTRRTKRKLEPKWEGPYVIEKVTMEDLSNFLKSIAMQRKTKWIYELVKSNKKNAYRKKE</sequence>
<dbReference type="Pfam" id="PF17921">
    <property type="entry name" value="Integrase_H2C2"/>
    <property type="match status" value="1"/>
</dbReference>
<dbReference type="SUPFAM" id="SSF53098">
    <property type="entry name" value="Ribonuclease H-like"/>
    <property type="match status" value="1"/>
</dbReference>
<dbReference type="InterPro" id="IPR001584">
    <property type="entry name" value="Integrase_cat-core"/>
</dbReference>
<organism evidence="2 3">
    <name type="scientific">Escallonia herrerae</name>
    <dbReference type="NCBI Taxonomy" id="1293975"/>
    <lineage>
        <taxon>Eukaryota</taxon>
        <taxon>Viridiplantae</taxon>
        <taxon>Streptophyta</taxon>
        <taxon>Embryophyta</taxon>
        <taxon>Tracheophyta</taxon>
        <taxon>Spermatophyta</taxon>
        <taxon>Magnoliopsida</taxon>
        <taxon>eudicotyledons</taxon>
        <taxon>Gunneridae</taxon>
        <taxon>Pentapetalae</taxon>
        <taxon>asterids</taxon>
        <taxon>campanulids</taxon>
        <taxon>Escalloniales</taxon>
        <taxon>Escalloniaceae</taxon>
        <taxon>Escallonia</taxon>
    </lineage>
</organism>
<gene>
    <name evidence="2" type="ORF">RJ639_042752</name>
</gene>
<dbReference type="Proteomes" id="UP001188597">
    <property type="component" value="Unassembled WGS sequence"/>
</dbReference>
<dbReference type="InterPro" id="IPR036397">
    <property type="entry name" value="RNaseH_sf"/>
</dbReference>
<comment type="caution">
    <text evidence="2">The sequence shown here is derived from an EMBL/GenBank/DDBJ whole genome shotgun (WGS) entry which is preliminary data.</text>
</comment>
<dbReference type="GO" id="GO:0003676">
    <property type="term" value="F:nucleic acid binding"/>
    <property type="evidence" value="ECO:0007669"/>
    <property type="project" value="InterPro"/>
</dbReference>
<dbReference type="InterPro" id="IPR012337">
    <property type="entry name" value="RNaseH-like_sf"/>
</dbReference>
<protein>
    <recommendedName>
        <fullName evidence="1">Integrase catalytic domain-containing protein</fullName>
    </recommendedName>
</protein>
<dbReference type="AlphaFoldDB" id="A0AA89AZS1"/>
<evidence type="ECO:0000259" key="1">
    <source>
        <dbReference type="PROSITE" id="PS50994"/>
    </source>
</evidence>
<dbReference type="PANTHER" id="PTHR48475:SF1">
    <property type="entry name" value="RNASE H TYPE-1 DOMAIN-CONTAINING PROTEIN"/>
    <property type="match status" value="1"/>
</dbReference>
<dbReference type="Gene3D" id="1.10.340.70">
    <property type="match status" value="1"/>
</dbReference>
<reference evidence="2" key="1">
    <citation type="submission" date="2022-12" db="EMBL/GenBank/DDBJ databases">
        <title>Draft genome assemblies for two species of Escallonia (Escalloniales).</title>
        <authorList>
            <person name="Chanderbali A."/>
            <person name="Dervinis C."/>
            <person name="Anghel I."/>
            <person name="Soltis D."/>
            <person name="Soltis P."/>
            <person name="Zapata F."/>
        </authorList>
    </citation>
    <scope>NUCLEOTIDE SEQUENCE</scope>
    <source>
        <strain evidence="2">UCBG64.0493</strain>
        <tissue evidence="2">Leaf</tissue>
    </source>
</reference>
<dbReference type="InterPro" id="IPR041588">
    <property type="entry name" value="Integrase_H2C2"/>
</dbReference>
<dbReference type="Gene3D" id="3.30.420.10">
    <property type="entry name" value="Ribonuclease H-like superfamily/Ribonuclease H"/>
    <property type="match status" value="1"/>
</dbReference>
<name>A0AA89AZS1_9ASTE</name>
<dbReference type="EMBL" id="JAVXUP010000661">
    <property type="protein sequence ID" value="KAK3023354.1"/>
    <property type="molecule type" value="Genomic_DNA"/>
</dbReference>
<feature type="domain" description="Integrase catalytic" evidence="1">
    <location>
        <begin position="118"/>
        <end position="209"/>
    </location>
</feature>
<dbReference type="PANTHER" id="PTHR48475">
    <property type="entry name" value="RIBONUCLEASE H"/>
    <property type="match status" value="1"/>
</dbReference>
<proteinExistence type="predicted"/>
<keyword evidence="3" id="KW-1185">Reference proteome</keyword>
<evidence type="ECO:0000313" key="2">
    <source>
        <dbReference type="EMBL" id="KAK3023354.1"/>
    </source>
</evidence>